<protein>
    <recommendedName>
        <fullName evidence="15">Heat shock protein 75 kDa, mitochondrial</fullName>
    </recommendedName>
    <alternativeName>
        <fullName evidence="17">TNFR-associated protein 1</fullName>
    </alternativeName>
    <alternativeName>
        <fullName evidence="16">Tumor necrosis factor type 1 receptor-associated protein</fullName>
    </alternativeName>
</protein>
<evidence type="ECO:0000256" key="12">
    <source>
        <dbReference type="ARBA" id="ARBA00023186"/>
    </source>
</evidence>
<evidence type="ECO:0000256" key="5">
    <source>
        <dbReference type="ARBA" id="ARBA00022741"/>
    </source>
</evidence>
<organism evidence="19 20">
    <name type="scientific">Sinanodonta woodiana</name>
    <name type="common">Chinese pond mussel</name>
    <name type="synonym">Anodonta woodiana</name>
    <dbReference type="NCBI Taxonomy" id="1069815"/>
    <lineage>
        <taxon>Eukaryota</taxon>
        <taxon>Metazoa</taxon>
        <taxon>Spiralia</taxon>
        <taxon>Lophotrochozoa</taxon>
        <taxon>Mollusca</taxon>
        <taxon>Bivalvia</taxon>
        <taxon>Autobranchia</taxon>
        <taxon>Heteroconchia</taxon>
        <taxon>Palaeoheterodonta</taxon>
        <taxon>Unionida</taxon>
        <taxon>Unionoidea</taxon>
        <taxon>Unionidae</taxon>
        <taxon>Unioninae</taxon>
        <taxon>Sinanodonta</taxon>
    </lineage>
</organism>
<evidence type="ECO:0000256" key="3">
    <source>
        <dbReference type="ARBA" id="ARBA00008239"/>
    </source>
</evidence>
<dbReference type="SUPFAM" id="SSF110942">
    <property type="entry name" value="HSP90 C-terminal domain"/>
    <property type="match status" value="1"/>
</dbReference>
<dbReference type="AlphaFoldDB" id="A0ABD3X3A0"/>
<comment type="subcellular location">
    <subcellularLocation>
        <location evidence="1">Mitochondrion inner membrane</location>
    </subcellularLocation>
    <subcellularLocation>
        <location evidence="2">Mitochondrion matrix</location>
    </subcellularLocation>
</comment>
<evidence type="ECO:0000256" key="7">
    <source>
        <dbReference type="ARBA" id="ARBA00022840"/>
    </source>
</evidence>
<dbReference type="Gene3D" id="3.30.230.80">
    <property type="match status" value="1"/>
</dbReference>
<dbReference type="InterPro" id="IPR001404">
    <property type="entry name" value="Hsp90_fam"/>
</dbReference>
<keyword evidence="5 18" id="KW-0547">Nucleotide-binding</keyword>
<evidence type="ECO:0000256" key="14">
    <source>
        <dbReference type="ARBA" id="ARBA00066161"/>
    </source>
</evidence>
<feature type="binding site" evidence="18">
    <location>
        <position position="189"/>
    </location>
    <ligand>
        <name>ATP</name>
        <dbReference type="ChEBI" id="CHEBI:30616"/>
    </ligand>
</feature>
<dbReference type="GO" id="GO:0005743">
    <property type="term" value="C:mitochondrial inner membrane"/>
    <property type="evidence" value="ECO:0007669"/>
    <property type="project" value="UniProtKB-SubCell"/>
</dbReference>
<evidence type="ECO:0000256" key="8">
    <source>
        <dbReference type="ARBA" id="ARBA00022946"/>
    </source>
</evidence>
<evidence type="ECO:0000256" key="4">
    <source>
        <dbReference type="ARBA" id="ARBA00022553"/>
    </source>
</evidence>
<comment type="similarity">
    <text evidence="3">Belongs to the heat shock protein 90 family.</text>
</comment>
<dbReference type="HAMAP" id="MF_00505">
    <property type="entry name" value="HSP90"/>
    <property type="match status" value="1"/>
</dbReference>
<keyword evidence="4" id="KW-0597">Phosphoprotein</keyword>
<dbReference type="Pfam" id="PF00183">
    <property type="entry name" value="HSP90"/>
    <property type="match status" value="1"/>
</dbReference>
<gene>
    <name evidence="19" type="ORF">ACJMK2_032924</name>
</gene>
<dbReference type="FunFam" id="3.40.50.11260:FF:000004">
    <property type="entry name" value="Heat shock protein 75 mitochondrial"/>
    <property type="match status" value="1"/>
</dbReference>
<dbReference type="SUPFAM" id="SSF54211">
    <property type="entry name" value="Ribosomal protein S5 domain 2-like"/>
    <property type="match status" value="1"/>
</dbReference>
<feature type="binding site" evidence="18">
    <location>
        <position position="138"/>
    </location>
    <ligand>
        <name>ATP</name>
        <dbReference type="ChEBI" id="CHEBI:30616"/>
    </ligand>
</feature>
<dbReference type="PRINTS" id="PR00775">
    <property type="entry name" value="HEATSHOCK90"/>
</dbReference>
<feature type="binding site" evidence="18">
    <location>
        <begin position="228"/>
        <end position="233"/>
    </location>
    <ligand>
        <name>ATP</name>
        <dbReference type="ChEBI" id="CHEBI:30616"/>
    </ligand>
</feature>
<dbReference type="Gene3D" id="3.40.50.11260">
    <property type="match status" value="1"/>
</dbReference>
<evidence type="ECO:0000256" key="11">
    <source>
        <dbReference type="ARBA" id="ARBA00023136"/>
    </source>
</evidence>
<name>A0ABD3X3A0_SINWO</name>
<evidence type="ECO:0000256" key="1">
    <source>
        <dbReference type="ARBA" id="ARBA00004273"/>
    </source>
</evidence>
<comment type="subunit">
    <text evidence="14">Binds to the intracellular domain of tumor necrosis factor type 1 receptor. Binds to RB1. Interacts with SRC. Interacts with SDHA.</text>
</comment>
<dbReference type="Pfam" id="PF13589">
    <property type="entry name" value="HATPase_c_3"/>
    <property type="match status" value="1"/>
</dbReference>
<evidence type="ECO:0000313" key="20">
    <source>
        <dbReference type="Proteomes" id="UP001634394"/>
    </source>
</evidence>
<dbReference type="InterPro" id="IPR036890">
    <property type="entry name" value="HATPase_C_sf"/>
</dbReference>
<dbReference type="Gene3D" id="3.30.565.10">
    <property type="entry name" value="Histidine kinase-like ATPase, C-terminal domain"/>
    <property type="match status" value="1"/>
</dbReference>
<feature type="binding site" evidence="18">
    <location>
        <position position="430"/>
    </location>
    <ligand>
        <name>ATP</name>
        <dbReference type="ChEBI" id="CHEBI:30616"/>
    </ligand>
</feature>
<feature type="binding site" evidence="18">
    <location>
        <position position="279"/>
    </location>
    <ligand>
        <name>ATP</name>
        <dbReference type="ChEBI" id="CHEBI:30616"/>
    </ligand>
</feature>
<evidence type="ECO:0000313" key="19">
    <source>
        <dbReference type="EMBL" id="KAL3880704.1"/>
    </source>
</evidence>
<keyword evidence="6" id="KW-0999">Mitochondrion inner membrane</keyword>
<dbReference type="PANTHER" id="PTHR11528">
    <property type="entry name" value="HEAT SHOCK PROTEIN 90 FAMILY MEMBER"/>
    <property type="match status" value="1"/>
</dbReference>
<comment type="caution">
    <text evidence="19">The sequence shown here is derived from an EMBL/GenBank/DDBJ whole genome shotgun (WGS) entry which is preliminary data.</text>
</comment>
<evidence type="ECO:0000256" key="18">
    <source>
        <dbReference type="PIRSR" id="PIRSR002583-1"/>
    </source>
</evidence>
<dbReference type="GO" id="GO:0005524">
    <property type="term" value="F:ATP binding"/>
    <property type="evidence" value="ECO:0007669"/>
    <property type="project" value="UniProtKB-KW"/>
</dbReference>
<dbReference type="InterPro" id="IPR020568">
    <property type="entry name" value="Ribosomal_Su5_D2-typ_SF"/>
</dbReference>
<dbReference type="FunFam" id="3.30.565.10:FF:000021">
    <property type="entry name" value="Heat shock protein 75 kDa, mitochondrial"/>
    <property type="match status" value="1"/>
</dbReference>
<comment type="function">
    <text evidence="13">Chaperone that expresses an ATPase activity. Involved in maintaining mitochondrial function and polarization, downstream of PINK1 and mitochondrial complex I. Is a negative regulator of mitochondrial respiration able to modulate the balance between oxidative phosphorylation and aerobic glycolysis. The impact of TRAP1 on mitochondrial respiration is probably mediated by modulation of mitochondrial SRC and inhibition of SDHA.</text>
</comment>
<dbReference type="Gene3D" id="1.20.120.790">
    <property type="entry name" value="Heat shock protein 90, C-terminal domain"/>
    <property type="match status" value="1"/>
</dbReference>
<dbReference type="GO" id="GO:0005759">
    <property type="term" value="C:mitochondrial matrix"/>
    <property type="evidence" value="ECO:0007669"/>
    <property type="project" value="UniProtKB-SubCell"/>
</dbReference>
<dbReference type="NCBIfam" id="NF003555">
    <property type="entry name" value="PRK05218.1"/>
    <property type="match status" value="1"/>
</dbReference>
<keyword evidence="12" id="KW-0143">Chaperone</keyword>
<keyword evidence="7 18" id="KW-0067">ATP-binding</keyword>
<evidence type="ECO:0000256" key="13">
    <source>
        <dbReference type="ARBA" id="ARBA00057498"/>
    </source>
</evidence>
<dbReference type="InterPro" id="IPR020575">
    <property type="entry name" value="Hsp90_N"/>
</dbReference>
<dbReference type="InterPro" id="IPR037196">
    <property type="entry name" value="HSP90_C"/>
</dbReference>
<evidence type="ECO:0000256" key="2">
    <source>
        <dbReference type="ARBA" id="ARBA00004305"/>
    </source>
</evidence>
<dbReference type="EMBL" id="JBJQND010000004">
    <property type="protein sequence ID" value="KAL3880704.1"/>
    <property type="molecule type" value="Genomic_DNA"/>
</dbReference>
<keyword evidence="9" id="KW-0007">Acetylation</keyword>
<keyword evidence="20" id="KW-1185">Reference proteome</keyword>
<reference evidence="19 20" key="1">
    <citation type="submission" date="2024-11" db="EMBL/GenBank/DDBJ databases">
        <title>Chromosome-level genome assembly of the freshwater bivalve Anodonta woodiana.</title>
        <authorList>
            <person name="Chen X."/>
        </authorList>
    </citation>
    <scope>NUCLEOTIDE SEQUENCE [LARGE SCALE GENOMIC DNA]</scope>
    <source>
        <strain evidence="19">MN2024</strain>
        <tissue evidence="19">Gills</tissue>
    </source>
</reference>
<keyword evidence="8" id="KW-0809">Transit peptide</keyword>
<evidence type="ECO:0000256" key="17">
    <source>
        <dbReference type="ARBA" id="ARBA00080766"/>
    </source>
</evidence>
<keyword evidence="11" id="KW-0472">Membrane</keyword>
<proteinExistence type="inferred from homology"/>
<feature type="binding site" evidence="18">
    <location>
        <begin position="204"/>
        <end position="205"/>
    </location>
    <ligand>
        <name>ATP</name>
        <dbReference type="ChEBI" id="CHEBI:30616"/>
    </ligand>
</feature>
<evidence type="ECO:0000256" key="9">
    <source>
        <dbReference type="ARBA" id="ARBA00022990"/>
    </source>
</evidence>
<sequence>MSASIATRFLRRSYLSTTCMKSCLKSTKCSHMTRVRGYVNSSFLGQELNGTIPIYQYRRTIPGGQLRCGFVTSCQCLGAEEAAEVKRDDQEDEYHSIIKDTERARGPADKHEFQAETRKLLDIVARSLYSEKEVFIRELISNASDALEKLRYIQMSQENVTDEHIPLEIHIATDDSKKTFTIQDTGVGMLKEEMIDNLGTIARSGSKAFLESLKDKPSADMNSNIIGQFGVGFYSSFMVGDKVSVFSKSYKPGSTAYKWTSDGTGTYDIMEAEGVQRGTKIVVHLKGDCYEYAKEEIIKEVVKKYSNFVGVPIYLNGKRANIIQPLWLMDPKDITDEMHEEFYRFIANVFDKPRYHLHYKTDAPLNIRALFYIPEYKPTMFDMSRETDVSVNLYSKKVMIMAKANTILPKWLRFMKGVVDSEDIPLNLSRELLQDSALIRKLNSVLTKRVLKFLLDQARKDKEKYLKFYEDYGLFFREGIVTQPDQETREEIAKLLRFESSHSPKGESVGLEDYAKRMRAGSRNIYYLSVPSRELAENSPYLEALKKKDVEVLFLYEPYDELVLMNLGQFDKKFLKSIENEMTEDKEDTNTVDENDPASLKQAEADNLMTWLKGVLNNKVQKIKVTKKLVSHPSVVTVLEMGSARHFLKTTLSDKSQDEKFRLLQPTLEINPSHPLIKKLHRLQTEDPVLGKLLAEQLYDNAMINAGLMDDTRSMVNRLNQLLEKALDKN</sequence>
<evidence type="ECO:0000256" key="15">
    <source>
        <dbReference type="ARBA" id="ARBA00073018"/>
    </source>
</evidence>
<evidence type="ECO:0000256" key="6">
    <source>
        <dbReference type="ARBA" id="ARBA00022792"/>
    </source>
</evidence>
<dbReference type="GO" id="GO:0019901">
    <property type="term" value="F:protein kinase binding"/>
    <property type="evidence" value="ECO:0007669"/>
    <property type="project" value="UniProtKB-ARBA"/>
</dbReference>
<dbReference type="FunFam" id="1.20.120.790:FF:000004">
    <property type="entry name" value="Heat shock protein 75 kDa"/>
    <property type="match status" value="1"/>
</dbReference>
<dbReference type="FunFam" id="3.30.230.80:FF:000004">
    <property type="entry name" value="Heat shock protein 75 kDa"/>
    <property type="match status" value="1"/>
</dbReference>
<dbReference type="PIRSF" id="PIRSF002583">
    <property type="entry name" value="Hsp90"/>
    <property type="match status" value="1"/>
</dbReference>
<feature type="binding site" evidence="18">
    <location>
        <position position="184"/>
    </location>
    <ligand>
        <name>ATP</name>
        <dbReference type="ChEBI" id="CHEBI:30616"/>
    </ligand>
</feature>
<dbReference type="CDD" id="cd16927">
    <property type="entry name" value="HATPase_Hsp90-like"/>
    <property type="match status" value="1"/>
</dbReference>
<dbReference type="Proteomes" id="UP001634394">
    <property type="component" value="Unassembled WGS sequence"/>
</dbReference>
<keyword evidence="10" id="KW-0496">Mitochondrion</keyword>
<accession>A0ABD3X3A0</accession>
<feature type="binding site" evidence="18">
    <location>
        <position position="142"/>
    </location>
    <ligand>
        <name>ATP</name>
        <dbReference type="ChEBI" id="CHEBI:30616"/>
    </ligand>
</feature>
<evidence type="ECO:0000256" key="10">
    <source>
        <dbReference type="ARBA" id="ARBA00023128"/>
    </source>
</evidence>
<evidence type="ECO:0000256" key="16">
    <source>
        <dbReference type="ARBA" id="ARBA00076190"/>
    </source>
</evidence>
<feature type="binding site" evidence="18">
    <location>
        <position position="197"/>
    </location>
    <ligand>
        <name>ATP</name>
        <dbReference type="ChEBI" id="CHEBI:30616"/>
    </ligand>
</feature>
<dbReference type="SUPFAM" id="SSF55874">
    <property type="entry name" value="ATPase domain of HSP90 chaperone/DNA topoisomerase II/histidine kinase"/>
    <property type="match status" value="1"/>
</dbReference>